<gene>
    <name evidence="3" type="ORF">HUW48_13540</name>
</gene>
<dbReference type="EMBL" id="CP055153">
    <property type="protein sequence ID" value="QMU28999.1"/>
    <property type="molecule type" value="Genomic_DNA"/>
</dbReference>
<dbReference type="Proteomes" id="UP000514509">
    <property type="component" value="Chromosome"/>
</dbReference>
<dbReference type="InterPro" id="IPR032612">
    <property type="entry name" value="DUF4890"/>
</dbReference>
<sequence length="160" mass="18634">MKKSGIIILLFWATCFGVQAQKLDKAEIAKQRANRLSDQMIRELKLNNFQAKRLREINQEKVSKMMEIEQKYAHDASIVEKNCQGICRERDKELESFLSFDQYGRYYANRPDFYKYDKDFAKNIGLAKSKKQENTLNKAVTNESLNTSASDPVLRPSVNR</sequence>
<proteinExistence type="predicted"/>
<organism evidence="3 4">
    <name type="scientific">Adhaeribacter radiodurans</name>
    <dbReference type="NCBI Taxonomy" id="2745197"/>
    <lineage>
        <taxon>Bacteria</taxon>
        <taxon>Pseudomonadati</taxon>
        <taxon>Bacteroidota</taxon>
        <taxon>Cytophagia</taxon>
        <taxon>Cytophagales</taxon>
        <taxon>Hymenobacteraceae</taxon>
        <taxon>Adhaeribacter</taxon>
    </lineage>
</organism>
<reference evidence="3 4" key="2">
    <citation type="submission" date="2020-08" db="EMBL/GenBank/DDBJ databases">
        <title>Adhaeribacter dokdonensis sp. nov., isolated from the rhizosphere of Elymus tsukushiensis, a plant native to the Dokdo Islands, Republic of Korea.</title>
        <authorList>
            <person name="Ghim S.Y."/>
        </authorList>
    </citation>
    <scope>NUCLEOTIDE SEQUENCE [LARGE SCALE GENOMIC DNA]</scope>
    <source>
        <strain evidence="3 4">KUDC8001</strain>
    </source>
</reference>
<reference evidence="3 4" key="1">
    <citation type="submission" date="2020-06" db="EMBL/GenBank/DDBJ databases">
        <authorList>
            <person name="Hwang Y.J."/>
        </authorList>
    </citation>
    <scope>NUCLEOTIDE SEQUENCE [LARGE SCALE GENOMIC DNA]</scope>
    <source>
        <strain evidence="3 4">KUDC8001</strain>
    </source>
</reference>
<feature type="coiled-coil region" evidence="1">
    <location>
        <begin position="23"/>
        <end position="71"/>
    </location>
</feature>
<dbReference type="RefSeq" id="WP_182416179.1">
    <property type="nucleotide sequence ID" value="NZ_CP055153.1"/>
</dbReference>
<accession>A0A7L7L9D5</accession>
<evidence type="ECO:0008006" key="5">
    <source>
        <dbReference type="Google" id="ProtNLM"/>
    </source>
</evidence>
<feature type="compositionally biased region" description="Polar residues" evidence="2">
    <location>
        <begin position="135"/>
        <end position="150"/>
    </location>
</feature>
<keyword evidence="4" id="KW-1185">Reference proteome</keyword>
<dbReference type="Pfam" id="PF16231">
    <property type="entry name" value="DUF4890"/>
    <property type="match status" value="1"/>
</dbReference>
<protein>
    <recommendedName>
        <fullName evidence="5">DUF4890 domain-containing protein</fullName>
    </recommendedName>
</protein>
<evidence type="ECO:0000256" key="2">
    <source>
        <dbReference type="SAM" id="MobiDB-lite"/>
    </source>
</evidence>
<feature type="region of interest" description="Disordered" evidence="2">
    <location>
        <begin position="135"/>
        <end position="160"/>
    </location>
</feature>
<evidence type="ECO:0000313" key="4">
    <source>
        <dbReference type="Proteomes" id="UP000514509"/>
    </source>
</evidence>
<dbReference type="AlphaFoldDB" id="A0A7L7L9D5"/>
<name>A0A7L7L9D5_9BACT</name>
<keyword evidence="1" id="KW-0175">Coiled coil</keyword>
<dbReference type="KEGG" id="add:HUW48_13540"/>
<evidence type="ECO:0000256" key="1">
    <source>
        <dbReference type="SAM" id="Coils"/>
    </source>
</evidence>
<evidence type="ECO:0000313" key="3">
    <source>
        <dbReference type="EMBL" id="QMU28999.1"/>
    </source>
</evidence>